<dbReference type="STRING" id="1210086.GCA_001613105_06002"/>
<name>A0A370I886_9NOCA</name>
<dbReference type="EMBL" id="QQBC01000003">
    <property type="protein sequence ID" value="RDI66946.1"/>
    <property type="molecule type" value="Genomic_DNA"/>
</dbReference>
<keyword evidence="3" id="KW-1185">Reference proteome</keyword>
<proteinExistence type="predicted"/>
<sequence length="129" mass="14266">MITTSRSMRATTALRLTKAYMLLSAATVLAVLVLTVLVPTQVTPQVWVRSIIVAITSVLTYLFARRAERGEPRALLRLQIIIVVLLVAFTAVLLFLPLPLWMVVEQAICLILLAIIAALIFRPTSPTNR</sequence>
<keyword evidence="1" id="KW-1133">Transmembrane helix</keyword>
<evidence type="ECO:0000313" key="3">
    <source>
        <dbReference type="Proteomes" id="UP000254869"/>
    </source>
</evidence>
<reference evidence="2 3" key="1">
    <citation type="submission" date="2018-07" db="EMBL/GenBank/DDBJ databases">
        <title>Genomic Encyclopedia of Type Strains, Phase IV (KMG-IV): sequencing the most valuable type-strain genomes for metagenomic binning, comparative biology and taxonomic classification.</title>
        <authorList>
            <person name="Goeker M."/>
        </authorList>
    </citation>
    <scope>NUCLEOTIDE SEQUENCE [LARGE SCALE GENOMIC DNA]</scope>
    <source>
        <strain evidence="2 3">DSM 44290</strain>
    </source>
</reference>
<comment type="caution">
    <text evidence="2">The sequence shown here is derived from an EMBL/GenBank/DDBJ whole genome shotgun (WGS) entry which is preliminary data.</text>
</comment>
<feature type="transmembrane region" description="Helical" evidence="1">
    <location>
        <begin position="46"/>
        <end position="64"/>
    </location>
</feature>
<keyword evidence="1" id="KW-0472">Membrane</keyword>
<evidence type="ECO:0000313" key="2">
    <source>
        <dbReference type="EMBL" id="RDI66946.1"/>
    </source>
</evidence>
<dbReference type="RefSeq" id="WP_211335829.1">
    <property type="nucleotide sequence ID" value="NZ_QQBC01000003.1"/>
</dbReference>
<feature type="transmembrane region" description="Helical" evidence="1">
    <location>
        <begin position="76"/>
        <end position="96"/>
    </location>
</feature>
<organism evidence="2 3">
    <name type="scientific">Nocardia pseudobrasiliensis</name>
    <dbReference type="NCBI Taxonomy" id="45979"/>
    <lineage>
        <taxon>Bacteria</taxon>
        <taxon>Bacillati</taxon>
        <taxon>Actinomycetota</taxon>
        <taxon>Actinomycetes</taxon>
        <taxon>Mycobacteriales</taxon>
        <taxon>Nocardiaceae</taxon>
        <taxon>Nocardia</taxon>
    </lineage>
</organism>
<keyword evidence="1" id="KW-0812">Transmembrane</keyword>
<feature type="transmembrane region" description="Helical" evidence="1">
    <location>
        <begin position="102"/>
        <end position="121"/>
    </location>
</feature>
<dbReference type="Proteomes" id="UP000254869">
    <property type="component" value="Unassembled WGS sequence"/>
</dbReference>
<gene>
    <name evidence="2" type="ORF">DFR76_10317</name>
</gene>
<feature type="transmembrane region" description="Helical" evidence="1">
    <location>
        <begin position="20"/>
        <end position="40"/>
    </location>
</feature>
<evidence type="ECO:0000256" key="1">
    <source>
        <dbReference type="SAM" id="Phobius"/>
    </source>
</evidence>
<protein>
    <submittedName>
        <fullName evidence="2">Uncharacterized protein</fullName>
    </submittedName>
</protein>
<accession>A0A370I886</accession>
<dbReference type="AlphaFoldDB" id="A0A370I886"/>